<feature type="compositionally biased region" description="Basic and acidic residues" evidence="1">
    <location>
        <begin position="40"/>
        <end position="51"/>
    </location>
</feature>
<comment type="caution">
    <text evidence="2">The sequence shown here is derived from an EMBL/GenBank/DDBJ whole genome shotgun (WGS) entry which is preliminary data.</text>
</comment>
<feature type="non-terminal residue" evidence="2">
    <location>
        <position position="51"/>
    </location>
</feature>
<protein>
    <submittedName>
        <fullName evidence="2">Uncharacterized protein</fullName>
    </submittedName>
</protein>
<reference evidence="2 3" key="1">
    <citation type="journal article" date="2018" name="Nat. Ecol. Evol.">
        <title>Shark genomes provide insights into elasmobranch evolution and the origin of vertebrates.</title>
        <authorList>
            <person name="Hara Y"/>
            <person name="Yamaguchi K"/>
            <person name="Onimaru K"/>
            <person name="Kadota M"/>
            <person name="Koyanagi M"/>
            <person name="Keeley SD"/>
            <person name="Tatsumi K"/>
            <person name="Tanaka K"/>
            <person name="Motone F"/>
            <person name="Kageyama Y"/>
            <person name="Nozu R"/>
            <person name="Adachi N"/>
            <person name="Nishimura O"/>
            <person name="Nakagawa R"/>
            <person name="Tanegashima C"/>
            <person name="Kiyatake I"/>
            <person name="Matsumoto R"/>
            <person name="Murakumo K"/>
            <person name="Nishida K"/>
            <person name="Terakita A"/>
            <person name="Kuratani S"/>
            <person name="Sato K"/>
            <person name="Hyodo S Kuraku.S."/>
        </authorList>
    </citation>
    <scope>NUCLEOTIDE SEQUENCE [LARGE SCALE GENOMIC DNA]</scope>
</reference>
<gene>
    <name evidence="2" type="ORF">chiPu_0028568</name>
</gene>
<dbReference type="AlphaFoldDB" id="A0A401TPN7"/>
<evidence type="ECO:0000256" key="1">
    <source>
        <dbReference type="SAM" id="MobiDB-lite"/>
    </source>
</evidence>
<organism evidence="2 3">
    <name type="scientific">Chiloscyllium punctatum</name>
    <name type="common">Brownbanded bambooshark</name>
    <name type="synonym">Hemiscyllium punctatum</name>
    <dbReference type="NCBI Taxonomy" id="137246"/>
    <lineage>
        <taxon>Eukaryota</taxon>
        <taxon>Metazoa</taxon>
        <taxon>Chordata</taxon>
        <taxon>Craniata</taxon>
        <taxon>Vertebrata</taxon>
        <taxon>Chondrichthyes</taxon>
        <taxon>Elasmobranchii</taxon>
        <taxon>Galeomorphii</taxon>
        <taxon>Galeoidea</taxon>
        <taxon>Orectolobiformes</taxon>
        <taxon>Hemiscylliidae</taxon>
        <taxon>Chiloscyllium</taxon>
    </lineage>
</organism>
<dbReference type="EMBL" id="BEZZ01134713">
    <property type="protein sequence ID" value="GCC44605.1"/>
    <property type="molecule type" value="Genomic_DNA"/>
</dbReference>
<accession>A0A401TPN7</accession>
<sequence length="51" mass="5625">MQQPGGEGRKVWDFGVWGEVGDGKVSLRPVVPSLPKTRKRPADRGDNPRNP</sequence>
<proteinExistence type="predicted"/>
<feature type="region of interest" description="Disordered" evidence="1">
    <location>
        <begin position="21"/>
        <end position="51"/>
    </location>
</feature>
<name>A0A401TPN7_CHIPU</name>
<dbReference type="Proteomes" id="UP000287033">
    <property type="component" value="Unassembled WGS sequence"/>
</dbReference>
<evidence type="ECO:0000313" key="3">
    <source>
        <dbReference type="Proteomes" id="UP000287033"/>
    </source>
</evidence>
<evidence type="ECO:0000313" key="2">
    <source>
        <dbReference type="EMBL" id="GCC44605.1"/>
    </source>
</evidence>
<keyword evidence="3" id="KW-1185">Reference proteome</keyword>